<reference evidence="1" key="1">
    <citation type="submission" date="2021-07" db="EMBL/GenBank/DDBJ databases">
        <title>Elsinoe batatas strain:CRI-CJ2 Genome sequencing and assembly.</title>
        <authorList>
            <person name="Huang L."/>
        </authorList>
    </citation>
    <scope>NUCLEOTIDE SEQUENCE</scope>
    <source>
        <strain evidence="1">CRI-CJ2</strain>
    </source>
</reference>
<evidence type="ECO:0000313" key="1">
    <source>
        <dbReference type="EMBL" id="KAG8630676.1"/>
    </source>
</evidence>
<dbReference type="AlphaFoldDB" id="A0A8K0PI24"/>
<protein>
    <submittedName>
        <fullName evidence="1">Uncharacterized protein</fullName>
    </submittedName>
</protein>
<dbReference type="InterPro" id="IPR027796">
    <property type="entry name" value="OTT_1508_deam-like"/>
</dbReference>
<proteinExistence type="predicted"/>
<dbReference type="OrthoDB" id="4851849at2759"/>
<dbReference type="EMBL" id="JAESVG020000002">
    <property type="protein sequence ID" value="KAG8630676.1"/>
    <property type="molecule type" value="Genomic_DNA"/>
</dbReference>
<evidence type="ECO:0000313" key="2">
    <source>
        <dbReference type="Proteomes" id="UP000809789"/>
    </source>
</evidence>
<gene>
    <name evidence="1" type="ORF">KVT40_002295</name>
</gene>
<comment type="caution">
    <text evidence="1">The sequence shown here is derived from an EMBL/GenBank/DDBJ whole genome shotgun (WGS) entry which is preliminary data.</text>
</comment>
<dbReference type="Pfam" id="PF14441">
    <property type="entry name" value="OTT_1508_deam"/>
    <property type="match status" value="1"/>
</dbReference>
<name>A0A8K0PI24_9PEZI</name>
<keyword evidence="2" id="KW-1185">Reference proteome</keyword>
<dbReference type="Proteomes" id="UP000809789">
    <property type="component" value="Unassembled WGS sequence"/>
</dbReference>
<organism evidence="1 2">
    <name type="scientific">Elsinoe batatas</name>
    <dbReference type="NCBI Taxonomy" id="2601811"/>
    <lineage>
        <taxon>Eukaryota</taxon>
        <taxon>Fungi</taxon>
        <taxon>Dikarya</taxon>
        <taxon>Ascomycota</taxon>
        <taxon>Pezizomycotina</taxon>
        <taxon>Dothideomycetes</taxon>
        <taxon>Dothideomycetidae</taxon>
        <taxon>Myriangiales</taxon>
        <taxon>Elsinoaceae</taxon>
        <taxon>Elsinoe</taxon>
    </lineage>
</organism>
<sequence>MYHEIIALHRKRILERLRSRHSKSLKARGKRSLLSRLRDAESILRSSKLVPAHTLSEMKQSLGEIQGHSDRLEAIPSDALYTTSTLQCFVVLVECLNHFADQHMAKLYCIDIIPGLWEADAMQGVRSRLDKLTEYKRACKGLLRALRRFQCFKTFSIHFLRDRNKHTRGEEATTLSRIGDQSLQDVVGRMSLLNGQLLSTTRSRLQSSLRREIRLHAETQIMVYLDMTMSSRKPRFIVSGKRACFLCHLMLSLHDHFYALNSHGRLNDTWCVPPMVESTRAQKSTAYQQQAHDLQVDLRKAFAGALDCKIEELLAQESKVRGKYPMESTVKVLRSITPTVFSRTSNQVSRVSRPQSLAPLRRPGSGNLLTSTSVTTSLGREENDDDTMNVKSTKLMGDRNFSKRTHGYLVIGSLKLFLEYETTSSLIVQQIQPVGTYEIHVEAQRNFPAKSPRIRCLR</sequence>
<accession>A0A8K0PI24</accession>